<dbReference type="SMART" id="SM00448">
    <property type="entry name" value="REC"/>
    <property type="match status" value="2"/>
</dbReference>
<keyword evidence="7" id="KW-0808">Transferase</keyword>
<evidence type="ECO:0000313" key="25">
    <source>
        <dbReference type="Proteomes" id="UP000190064"/>
    </source>
</evidence>
<dbReference type="SMART" id="SM00387">
    <property type="entry name" value="HATPase_c"/>
    <property type="match status" value="1"/>
</dbReference>
<evidence type="ECO:0000256" key="13">
    <source>
        <dbReference type="ARBA" id="ARBA00023012"/>
    </source>
</evidence>
<keyword evidence="10" id="KW-0418">Kinase</keyword>
<feature type="modified residue" description="Phosphohistidine" evidence="15">
    <location>
        <position position="922"/>
    </location>
</feature>
<dbReference type="GO" id="GO:0005886">
    <property type="term" value="C:plasma membrane"/>
    <property type="evidence" value="ECO:0007669"/>
    <property type="project" value="UniProtKB-SubCell"/>
</dbReference>
<dbReference type="InterPro" id="IPR005467">
    <property type="entry name" value="His_kinase_dom"/>
</dbReference>
<dbReference type="SUPFAM" id="SSF55874">
    <property type="entry name" value="ATPase domain of HSP90 chaperone/DNA topoisomerase II/histidine kinase"/>
    <property type="match status" value="1"/>
</dbReference>
<dbReference type="PROSITE" id="PS50894">
    <property type="entry name" value="HPT"/>
    <property type="match status" value="1"/>
</dbReference>
<evidence type="ECO:0000256" key="6">
    <source>
        <dbReference type="ARBA" id="ARBA00022553"/>
    </source>
</evidence>
<organism evidence="24 25">
    <name type="scientific">Oceanospirillum linum</name>
    <dbReference type="NCBI Taxonomy" id="966"/>
    <lineage>
        <taxon>Bacteria</taxon>
        <taxon>Pseudomonadati</taxon>
        <taxon>Pseudomonadota</taxon>
        <taxon>Gammaproteobacteria</taxon>
        <taxon>Oceanospirillales</taxon>
        <taxon>Oceanospirillaceae</taxon>
        <taxon>Oceanospirillum</taxon>
    </lineage>
</organism>
<dbReference type="EC" id="2.7.13.3" evidence="3"/>
<keyword evidence="5" id="KW-0997">Cell inner membrane</keyword>
<evidence type="ECO:0000313" key="24">
    <source>
        <dbReference type="EMBL" id="OOV88373.1"/>
    </source>
</evidence>
<dbReference type="STRING" id="966.BTA35_0202350"/>
<feature type="region of interest" description="Disordered" evidence="18">
    <location>
        <begin position="680"/>
        <end position="702"/>
    </location>
</feature>
<comment type="subcellular location">
    <subcellularLocation>
        <location evidence="2">Cell inner membrane</location>
        <topology evidence="2">Multi-pass membrane protein</topology>
    </subcellularLocation>
</comment>
<name>A0A1T1HEW8_OCELI</name>
<evidence type="ECO:0000256" key="15">
    <source>
        <dbReference type="PROSITE-ProRule" id="PRU00110"/>
    </source>
</evidence>
<dbReference type="PANTHER" id="PTHR45339">
    <property type="entry name" value="HYBRID SIGNAL TRANSDUCTION HISTIDINE KINASE J"/>
    <property type="match status" value="1"/>
</dbReference>
<dbReference type="CDD" id="cd16922">
    <property type="entry name" value="HATPase_EvgS-ArcB-TorS-like"/>
    <property type="match status" value="1"/>
</dbReference>
<keyword evidence="13" id="KW-0902">Two-component regulatory system</keyword>
<comment type="catalytic activity">
    <reaction evidence="1">
        <text>ATP + protein L-histidine = ADP + protein N-phospho-L-histidine.</text>
        <dbReference type="EC" id="2.7.13.3"/>
    </reaction>
</comment>
<dbReference type="FunFam" id="1.10.287.130:FF:000003">
    <property type="entry name" value="Histidine kinase"/>
    <property type="match status" value="1"/>
</dbReference>
<evidence type="ECO:0000259" key="21">
    <source>
        <dbReference type="PROSITE" id="PS50110"/>
    </source>
</evidence>
<reference evidence="24" key="1">
    <citation type="submission" date="2017-02" db="EMBL/GenBank/DDBJ databases">
        <title>Draft Genome Sequence of the Salt Water Bacterium Oceanospirillum linum ATCC 11336.</title>
        <authorList>
            <person name="Trachtenberg A.M."/>
            <person name="Carney J.G."/>
            <person name="Linnane J.D."/>
            <person name="Rheaume B.A."/>
            <person name="Pitts N.L."/>
            <person name="Mykles D.L."/>
            <person name="Maclea K.S."/>
        </authorList>
    </citation>
    <scope>NUCLEOTIDE SEQUENCE [LARGE SCALE GENOMIC DNA]</scope>
    <source>
        <strain evidence="24">ATCC 11336</strain>
    </source>
</reference>
<feature type="transmembrane region" description="Helical" evidence="19">
    <location>
        <begin position="12"/>
        <end position="35"/>
    </location>
</feature>
<keyword evidence="9" id="KW-0547">Nucleotide-binding</keyword>
<dbReference type="Proteomes" id="UP000190064">
    <property type="component" value="Unassembled WGS sequence"/>
</dbReference>
<evidence type="ECO:0000256" key="9">
    <source>
        <dbReference type="ARBA" id="ARBA00022741"/>
    </source>
</evidence>
<dbReference type="PROSITE" id="PS50885">
    <property type="entry name" value="HAMP"/>
    <property type="match status" value="1"/>
</dbReference>
<dbReference type="RefSeq" id="WP_077242806.1">
    <property type="nucleotide sequence ID" value="NZ_FXTS01000001.1"/>
</dbReference>
<dbReference type="PROSITE" id="PS50110">
    <property type="entry name" value="RESPONSE_REGULATORY"/>
    <property type="match status" value="2"/>
</dbReference>
<dbReference type="Pfam" id="PF09984">
    <property type="entry name" value="sCache_4"/>
    <property type="match status" value="1"/>
</dbReference>
<evidence type="ECO:0000256" key="10">
    <source>
        <dbReference type="ARBA" id="ARBA00022777"/>
    </source>
</evidence>
<feature type="domain" description="Response regulatory" evidence="21">
    <location>
        <begin position="548"/>
        <end position="660"/>
    </location>
</feature>
<evidence type="ECO:0000256" key="3">
    <source>
        <dbReference type="ARBA" id="ARBA00012438"/>
    </source>
</evidence>
<dbReference type="PANTHER" id="PTHR45339:SF1">
    <property type="entry name" value="HYBRID SIGNAL TRANSDUCTION HISTIDINE KINASE J"/>
    <property type="match status" value="1"/>
</dbReference>
<dbReference type="Pfam" id="PF01627">
    <property type="entry name" value="Hpt"/>
    <property type="match status" value="1"/>
</dbReference>
<dbReference type="SMART" id="SM00388">
    <property type="entry name" value="HisKA"/>
    <property type="match status" value="1"/>
</dbReference>
<feature type="domain" description="HAMP" evidence="22">
    <location>
        <begin position="211"/>
        <end position="263"/>
    </location>
</feature>
<dbReference type="InterPro" id="IPR036641">
    <property type="entry name" value="HPT_dom_sf"/>
</dbReference>
<dbReference type="InterPro" id="IPR019247">
    <property type="entry name" value="Histidine_kinase_BarA_N"/>
</dbReference>
<evidence type="ECO:0000259" key="23">
    <source>
        <dbReference type="PROSITE" id="PS50894"/>
    </source>
</evidence>
<dbReference type="Pfam" id="PF02518">
    <property type="entry name" value="HATPase_c"/>
    <property type="match status" value="1"/>
</dbReference>
<keyword evidence="4" id="KW-1003">Cell membrane</keyword>
<feature type="modified residue" description="4-aspartylphosphate" evidence="16">
    <location>
        <position position="773"/>
    </location>
</feature>
<dbReference type="InterPro" id="IPR001789">
    <property type="entry name" value="Sig_transdc_resp-reg_receiver"/>
</dbReference>
<evidence type="ECO:0000256" key="19">
    <source>
        <dbReference type="SAM" id="Phobius"/>
    </source>
</evidence>
<dbReference type="InterPro" id="IPR003594">
    <property type="entry name" value="HATPase_dom"/>
</dbReference>
<dbReference type="SUPFAM" id="SSF52172">
    <property type="entry name" value="CheY-like"/>
    <property type="match status" value="2"/>
</dbReference>
<dbReference type="PROSITE" id="PS50109">
    <property type="entry name" value="HIS_KIN"/>
    <property type="match status" value="1"/>
</dbReference>
<dbReference type="SMART" id="SM00073">
    <property type="entry name" value="HPT"/>
    <property type="match status" value="1"/>
</dbReference>
<feature type="transmembrane region" description="Helical" evidence="19">
    <location>
        <begin position="184"/>
        <end position="207"/>
    </location>
</feature>
<dbReference type="Gene3D" id="6.10.340.10">
    <property type="match status" value="1"/>
</dbReference>
<accession>A0A1T1HEW8</accession>
<dbReference type="InterPro" id="IPR003660">
    <property type="entry name" value="HAMP_dom"/>
</dbReference>
<dbReference type="SUPFAM" id="SSF47226">
    <property type="entry name" value="Histidine-containing phosphotransfer domain, HPT domain"/>
    <property type="match status" value="1"/>
</dbReference>
<protein>
    <recommendedName>
        <fullName evidence="3">histidine kinase</fullName>
        <ecNumber evidence="3">2.7.13.3</ecNumber>
    </recommendedName>
</protein>
<comment type="caution">
    <text evidence="24">The sequence shown here is derived from an EMBL/GenBank/DDBJ whole genome shotgun (WGS) entry which is preliminary data.</text>
</comment>
<evidence type="ECO:0000256" key="11">
    <source>
        <dbReference type="ARBA" id="ARBA00022840"/>
    </source>
</evidence>
<evidence type="ECO:0000256" key="8">
    <source>
        <dbReference type="ARBA" id="ARBA00022692"/>
    </source>
</evidence>
<dbReference type="FunFam" id="3.30.565.10:FF:000010">
    <property type="entry name" value="Sensor histidine kinase RcsC"/>
    <property type="match status" value="1"/>
</dbReference>
<feature type="coiled-coil region" evidence="17">
    <location>
        <begin position="259"/>
        <end position="303"/>
    </location>
</feature>
<evidence type="ECO:0000256" key="1">
    <source>
        <dbReference type="ARBA" id="ARBA00000085"/>
    </source>
</evidence>
<dbReference type="PRINTS" id="PR00344">
    <property type="entry name" value="BCTRLSENSOR"/>
</dbReference>
<gene>
    <name evidence="24" type="ORF">BTA35_0202350</name>
</gene>
<keyword evidence="12 19" id="KW-1133">Transmembrane helix</keyword>
<dbReference type="GO" id="GO:0005524">
    <property type="term" value="F:ATP binding"/>
    <property type="evidence" value="ECO:0007669"/>
    <property type="project" value="UniProtKB-KW"/>
</dbReference>
<proteinExistence type="predicted"/>
<evidence type="ECO:0000256" key="16">
    <source>
        <dbReference type="PROSITE-ProRule" id="PRU00169"/>
    </source>
</evidence>
<keyword evidence="11" id="KW-0067">ATP-binding</keyword>
<feature type="domain" description="Histidine kinase" evidence="20">
    <location>
        <begin position="310"/>
        <end position="531"/>
    </location>
</feature>
<evidence type="ECO:0000256" key="12">
    <source>
        <dbReference type="ARBA" id="ARBA00022989"/>
    </source>
</evidence>
<feature type="domain" description="HPt" evidence="23">
    <location>
        <begin position="883"/>
        <end position="976"/>
    </location>
</feature>
<dbReference type="InterPro" id="IPR008207">
    <property type="entry name" value="Sig_transdc_His_kin_Hpt_dom"/>
</dbReference>
<dbReference type="GO" id="GO:0000155">
    <property type="term" value="F:phosphorelay sensor kinase activity"/>
    <property type="evidence" value="ECO:0007669"/>
    <property type="project" value="InterPro"/>
</dbReference>
<evidence type="ECO:0000256" key="14">
    <source>
        <dbReference type="ARBA" id="ARBA00023136"/>
    </source>
</evidence>
<keyword evidence="25" id="KW-1185">Reference proteome</keyword>
<keyword evidence="8 19" id="KW-0812">Transmembrane</keyword>
<dbReference type="SUPFAM" id="SSF47384">
    <property type="entry name" value="Homodimeric domain of signal transducing histidine kinase"/>
    <property type="match status" value="1"/>
</dbReference>
<sequence length="983" mass="110274">MKNWPLRNKILFIATFPAIITALVLSTHLFVNYYALVEKNLMEKAGALSRQLSTPLAYALERNDREQVRRIMDRLSQEPEIRAVSIHNKDRENIFHGGPSMYPVSNPEQRLQPESMVRYSESTLRIIQPLFSPLPAKNHIMDTQPDNDSNNLVAPQFIHMEIKTNAIAGWLELEVHLSQIRLNIIYDVILNWAVVLILLIATLFIALRISRHFQEPIQEAQSVLKQLRSGNYTVEARHIGGPEFHRLADDINQLTYSIKLKRQELNDNIEQAAAELEETMTTMETQSIELDLARKRAEEANRIKSEFLANMSHEIRTPMNGIVGFYNLLRRTPLTPHQSAHLNSIRNASESLLSIINDILDFSKIEAQKMEIKSIPFNPREVVDETISLLAPEVQRKQLEMVALVYDDVPATLISDPLRIKQVLTNLLGNAVKFTDKGDVVIRVMTELEANNELLICFKISDNGIGIAKEKQSTLFTPFTQADSSQNRLHGGTGLGLVICKRLVELMGGEIGLESDLDKGATFWFTIRTQVQGEVYDLEPEACFDSLNTILVESHPLNQNALSHQLSQFGLQVTSHNSVNGINVQQPGCQLAVLALNHQEATNRATLALTHKLAERVPVLVLLGSNDADLITRYMSAGVSHVETKPISQEELKTAIEAVLIHHQPAQQVSAAKQINPIPESGLITYKPGESGVSPHQESTQDNVQSYSRQGDFNLQGNMTSSPTILVVDDNDSNLLLASTLLSEFGLNVVQAKSGKKAIEEVLRKRPDLILMDIQMPDMDGMEATRRIRNLSPYYEDLGIIALTAHALPEEKENFMAAGLNDLLTKPIDEEKLAGLIKHWTGFSPSVMPPDAEPPLPENQQQLEDSMESVVDMEMGTRLAGGKASLAEEMLRMLLQDIPATREHLDKAFHGEDIEEMINAVHHLHGATRYCGVPRLALTTETLETQLKIRQMPAAQETLRTLYKELNKLESWQKEQEILQQSH</sequence>
<evidence type="ECO:0000256" key="4">
    <source>
        <dbReference type="ARBA" id="ARBA00022475"/>
    </source>
</evidence>
<dbReference type="AlphaFoldDB" id="A0A1T1HEW8"/>
<comment type="caution">
    <text evidence="16">Lacks conserved residue(s) required for the propagation of feature annotation.</text>
</comment>
<evidence type="ECO:0000259" key="20">
    <source>
        <dbReference type="PROSITE" id="PS50109"/>
    </source>
</evidence>
<evidence type="ECO:0000259" key="22">
    <source>
        <dbReference type="PROSITE" id="PS50885"/>
    </source>
</evidence>
<dbReference type="InterPro" id="IPR011006">
    <property type="entry name" value="CheY-like_superfamily"/>
</dbReference>
<keyword evidence="6 16" id="KW-0597">Phosphoprotein</keyword>
<dbReference type="Gene3D" id="1.20.120.160">
    <property type="entry name" value="HPT domain"/>
    <property type="match status" value="1"/>
</dbReference>
<feature type="domain" description="Response regulatory" evidence="21">
    <location>
        <begin position="724"/>
        <end position="841"/>
    </location>
</feature>
<evidence type="ECO:0000256" key="2">
    <source>
        <dbReference type="ARBA" id="ARBA00004429"/>
    </source>
</evidence>
<dbReference type="CDD" id="cd00082">
    <property type="entry name" value="HisKA"/>
    <property type="match status" value="1"/>
</dbReference>
<dbReference type="Pfam" id="PF00512">
    <property type="entry name" value="HisKA"/>
    <property type="match status" value="1"/>
</dbReference>
<dbReference type="Gene3D" id="3.30.565.10">
    <property type="entry name" value="Histidine kinase-like ATPase, C-terminal domain"/>
    <property type="match status" value="1"/>
</dbReference>
<keyword evidence="14 19" id="KW-0472">Membrane</keyword>
<dbReference type="Pfam" id="PF00072">
    <property type="entry name" value="Response_reg"/>
    <property type="match status" value="1"/>
</dbReference>
<evidence type="ECO:0000256" key="17">
    <source>
        <dbReference type="SAM" id="Coils"/>
    </source>
</evidence>
<evidence type="ECO:0000256" key="5">
    <source>
        <dbReference type="ARBA" id="ARBA00022519"/>
    </source>
</evidence>
<dbReference type="InterPro" id="IPR003661">
    <property type="entry name" value="HisK_dim/P_dom"/>
</dbReference>
<dbReference type="InterPro" id="IPR004358">
    <property type="entry name" value="Sig_transdc_His_kin-like_C"/>
</dbReference>
<dbReference type="CDD" id="cd17546">
    <property type="entry name" value="REC_hyHK_CKI1_RcsC-like"/>
    <property type="match status" value="1"/>
</dbReference>
<dbReference type="InterPro" id="IPR036890">
    <property type="entry name" value="HATPase_C_sf"/>
</dbReference>
<evidence type="ECO:0000256" key="7">
    <source>
        <dbReference type="ARBA" id="ARBA00022679"/>
    </source>
</evidence>
<keyword evidence="17" id="KW-0175">Coiled coil</keyword>
<dbReference type="EMBL" id="MTSD02000001">
    <property type="protein sequence ID" value="OOV88373.1"/>
    <property type="molecule type" value="Genomic_DNA"/>
</dbReference>
<dbReference type="CDD" id="cd00088">
    <property type="entry name" value="HPT"/>
    <property type="match status" value="1"/>
</dbReference>
<evidence type="ECO:0000256" key="18">
    <source>
        <dbReference type="SAM" id="MobiDB-lite"/>
    </source>
</evidence>
<dbReference type="InterPro" id="IPR036097">
    <property type="entry name" value="HisK_dim/P_sf"/>
</dbReference>
<dbReference type="Gene3D" id="3.40.50.2300">
    <property type="match status" value="2"/>
</dbReference>
<dbReference type="Gene3D" id="1.10.287.130">
    <property type="match status" value="1"/>
</dbReference>